<reference evidence="2" key="1">
    <citation type="submission" date="2022-03" db="EMBL/GenBank/DDBJ databases">
        <authorList>
            <person name="Sayadi A."/>
        </authorList>
    </citation>
    <scope>NUCLEOTIDE SEQUENCE</scope>
</reference>
<dbReference type="EMBL" id="CAKOFQ010006653">
    <property type="protein sequence ID" value="CAH1954371.1"/>
    <property type="molecule type" value="Genomic_DNA"/>
</dbReference>
<keyword evidence="3" id="KW-1185">Reference proteome</keyword>
<comment type="caution">
    <text evidence="2">The sequence shown here is derived from an EMBL/GenBank/DDBJ whole genome shotgun (WGS) entry which is preliminary data.</text>
</comment>
<evidence type="ECO:0000313" key="3">
    <source>
        <dbReference type="Proteomes" id="UP001152888"/>
    </source>
</evidence>
<sequence>MRLISSKSRYATRESHDQTIQTTSHLYKMTSVQRISSI</sequence>
<feature type="region of interest" description="Disordered" evidence="1">
    <location>
        <begin position="1"/>
        <end position="22"/>
    </location>
</feature>
<evidence type="ECO:0000256" key="1">
    <source>
        <dbReference type="SAM" id="MobiDB-lite"/>
    </source>
</evidence>
<gene>
    <name evidence="2" type="ORF">ACAOBT_LOCUS516</name>
</gene>
<dbReference type="AlphaFoldDB" id="A0A9P0JHQ4"/>
<proteinExistence type="predicted"/>
<name>A0A9P0JHQ4_ACAOB</name>
<organism evidence="2 3">
    <name type="scientific">Acanthoscelides obtectus</name>
    <name type="common">Bean weevil</name>
    <name type="synonym">Bruchus obtectus</name>
    <dbReference type="NCBI Taxonomy" id="200917"/>
    <lineage>
        <taxon>Eukaryota</taxon>
        <taxon>Metazoa</taxon>
        <taxon>Ecdysozoa</taxon>
        <taxon>Arthropoda</taxon>
        <taxon>Hexapoda</taxon>
        <taxon>Insecta</taxon>
        <taxon>Pterygota</taxon>
        <taxon>Neoptera</taxon>
        <taxon>Endopterygota</taxon>
        <taxon>Coleoptera</taxon>
        <taxon>Polyphaga</taxon>
        <taxon>Cucujiformia</taxon>
        <taxon>Chrysomeloidea</taxon>
        <taxon>Chrysomelidae</taxon>
        <taxon>Bruchinae</taxon>
        <taxon>Bruchini</taxon>
        <taxon>Acanthoscelides</taxon>
    </lineage>
</organism>
<evidence type="ECO:0000313" key="2">
    <source>
        <dbReference type="EMBL" id="CAH1954371.1"/>
    </source>
</evidence>
<dbReference type="OrthoDB" id="150687at2759"/>
<protein>
    <submittedName>
        <fullName evidence="2">Uncharacterized protein</fullName>
    </submittedName>
</protein>
<dbReference type="Proteomes" id="UP001152888">
    <property type="component" value="Unassembled WGS sequence"/>
</dbReference>
<accession>A0A9P0JHQ4</accession>